<evidence type="ECO:0000313" key="9">
    <source>
        <dbReference type="EMBL" id="RKP14370.1"/>
    </source>
</evidence>
<feature type="transmembrane region" description="Helical" evidence="8">
    <location>
        <begin position="91"/>
        <end position="114"/>
    </location>
</feature>
<evidence type="ECO:0000256" key="1">
    <source>
        <dbReference type="ARBA" id="ARBA00003246"/>
    </source>
</evidence>
<keyword evidence="8" id="KW-0333">Golgi apparatus</keyword>
<dbReference type="AlphaFoldDB" id="A0A4P9Y8R3"/>
<sequence>SHPIVMIFHLAFRTASLVQYLLASLFTDNFVFILVIQVLLISFDFWTVKNVSGRILVGLRWWNEVREDGTSTWVYESRQSGRPVNPFDSKVFWLSLYIFPVIWAILFIMAFFLIKWEWMFIPGAAFLLTGANLWGYWNCDR</sequence>
<evidence type="ECO:0000256" key="8">
    <source>
        <dbReference type="RuleBase" id="RU361206"/>
    </source>
</evidence>
<keyword evidence="5 8" id="KW-0812">Transmembrane</keyword>
<dbReference type="OrthoDB" id="2151161at2759"/>
<dbReference type="Proteomes" id="UP000267251">
    <property type="component" value="Unassembled WGS sequence"/>
</dbReference>
<organism evidence="9 10">
    <name type="scientific">Piptocephalis cylindrospora</name>
    <dbReference type="NCBI Taxonomy" id="1907219"/>
    <lineage>
        <taxon>Eukaryota</taxon>
        <taxon>Fungi</taxon>
        <taxon>Fungi incertae sedis</taxon>
        <taxon>Zoopagomycota</taxon>
        <taxon>Zoopagomycotina</taxon>
        <taxon>Zoopagomycetes</taxon>
        <taxon>Zoopagales</taxon>
        <taxon>Piptocephalidaceae</taxon>
        <taxon>Piptocephalis</taxon>
    </lineage>
</organism>
<dbReference type="Pfam" id="PF05832">
    <property type="entry name" value="DUF846"/>
    <property type="match status" value="1"/>
</dbReference>
<proteinExistence type="inferred from homology"/>
<evidence type="ECO:0000256" key="5">
    <source>
        <dbReference type="ARBA" id="ARBA00022692"/>
    </source>
</evidence>
<evidence type="ECO:0000313" key="10">
    <source>
        <dbReference type="Proteomes" id="UP000267251"/>
    </source>
</evidence>
<evidence type="ECO:0000256" key="3">
    <source>
        <dbReference type="ARBA" id="ARBA00005467"/>
    </source>
</evidence>
<evidence type="ECO:0000256" key="7">
    <source>
        <dbReference type="ARBA" id="ARBA00023136"/>
    </source>
</evidence>
<comment type="subcellular location">
    <subcellularLocation>
        <location evidence="8">Golgi apparatus membrane</location>
        <topology evidence="8">Multi-pass membrane protein</topology>
    </subcellularLocation>
    <subcellularLocation>
        <location evidence="2">Membrane</location>
        <topology evidence="2">Multi-pass membrane protein</topology>
    </subcellularLocation>
</comment>
<protein>
    <recommendedName>
        <fullName evidence="4 8">Golgi apparatus membrane protein TVP23</fullName>
    </recommendedName>
</protein>
<dbReference type="GO" id="GO:0009306">
    <property type="term" value="P:protein secretion"/>
    <property type="evidence" value="ECO:0007669"/>
    <property type="project" value="TreeGrafter"/>
</dbReference>
<evidence type="ECO:0000256" key="2">
    <source>
        <dbReference type="ARBA" id="ARBA00004141"/>
    </source>
</evidence>
<feature type="non-terminal residue" evidence="9">
    <location>
        <position position="141"/>
    </location>
</feature>
<reference evidence="10" key="1">
    <citation type="journal article" date="2018" name="Nat. Microbiol.">
        <title>Leveraging single-cell genomics to expand the fungal tree of life.</title>
        <authorList>
            <person name="Ahrendt S.R."/>
            <person name="Quandt C.A."/>
            <person name="Ciobanu D."/>
            <person name="Clum A."/>
            <person name="Salamov A."/>
            <person name="Andreopoulos B."/>
            <person name="Cheng J.F."/>
            <person name="Woyke T."/>
            <person name="Pelin A."/>
            <person name="Henrissat B."/>
            <person name="Reynolds N.K."/>
            <person name="Benny G.L."/>
            <person name="Smith M.E."/>
            <person name="James T.Y."/>
            <person name="Grigoriev I.V."/>
        </authorList>
    </citation>
    <scope>NUCLEOTIDE SEQUENCE [LARGE SCALE GENOMIC DNA]</scope>
</reference>
<feature type="non-terminal residue" evidence="9">
    <location>
        <position position="1"/>
    </location>
</feature>
<evidence type="ECO:0000256" key="4">
    <source>
        <dbReference type="ARBA" id="ARBA00013603"/>
    </source>
</evidence>
<dbReference type="EMBL" id="KZ987844">
    <property type="protein sequence ID" value="RKP14370.1"/>
    <property type="molecule type" value="Genomic_DNA"/>
</dbReference>
<dbReference type="PANTHER" id="PTHR13019">
    <property type="entry name" value="GOLGI APPARATUS MEMBRANE PROTEIN TVP23"/>
    <property type="match status" value="1"/>
</dbReference>
<feature type="transmembrane region" description="Helical" evidence="8">
    <location>
        <begin position="20"/>
        <end position="46"/>
    </location>
</feature>
<feature type="transmembrane region" description="Helical" evidence="8">
    <location>
        <begin position="120"/>
        <end position="137"/>
    </location>
</feature>
<accession>A0A4P9Y8R3</accession>
<evidence type="ECO:0000256" key="6">
    <source>
        <dbReference type="ARBA" id="ARBA00022989"/>
    </source>
</evidence>
<keyword evidence="7 8" id="KW-0472">Membrane</keyword>
<comment type="function">
    <text evidence="1 8">Golgi membrane protein involved in vesicular trafficking.</text>
</comment>
<dbReference type="InterPro" id="IPR008564">
    <property type="entry name" value="TVP23-like"/>
</dbReference>
<dbReference type="GO" id="GO:0000139">
    <property type="term" value="C:Golgi membrane"/>
    <property type="evidence" value="ECO:0007669"/>
    <property type="project" value="UniProtKB-SubCell"/>
</dbReference>
<keyword evidence="10" id="KW-1185">Reference proteome</keyword>
<comment type="similarity">
    <text evidence="3 8">Belongs to the TVP23 family.</text>
</comment>
<dbReference type="GO" id="GO:0016192">
    <property type="term" value="P:vesicle-mediated transport"/>
    <property type="evidence" value="ECO:0007669"/>
    <property type="project" value="TreeGrafter"/>
</dbReference>
<dbReference type="PANTHER" id="PTHR13019:SF7">
    <property type="entry name" value="GOLGI APPARATUS MEMBRANE PROTEIN TVP23"/>
    <property type="match status" value="1"/>
</dbReference>
<name>A0A4P9Y8R3_9FUNG</name>
<keyword evidence="6 8" id="KW-1133">Transmembrane helix</keyword>
<gene>
    <name evidence="9" type="ORF">BJ684DRAFT_384</name>
</gene>